<dbReference type="OrthoDB" id="596120at2"/>
<dbReference type="Proteomes" id="UP000271925">
    <property type="component" value="Unassembled WGS sequence"/>
</dbReference>
<dbReference type="EC" id="2.7.13.3" evidence="2"/>
<comment type="catalytic activity">
    <reaction evidence="1">
        <text>ATP + protein L-histidine = ADP + protein N-phospho-L-histidine.</text>
        <dbReference type="EC" id="2.7.13.3"/>
    </reaction>
</comment>
<sequence length="213" mass="24397">MLTDATLGRLFTLFTNDSDSFFGIFDRATLQPLRINPAGLALLDLNSLADYQTFYPSGFLKDGFWLDQLSDRFESLWREGSWRGRVEWRRHTTGEVFWVWTRMMIDEADDPGYLLILATLLDQEYALSHRKSEFISAISHEFRTPLAIMQTAVALLPRLGNLQKQQEQSLVIQAQIQHLTELLDTLLQQALHGEKLSAREVHETANGLKNTNG</sequence>
<gene>
    <name evidence="4" type="ORF">EHT25_15185</name>
</gene>
<dbReference type="Gene3D" id="1.10.287.130">
    <property type="match status" value="1"/>
</dbReference>
<evidence type="ECO:0000259" key="3">
    <source>
        <dbReference type="SMART" id="SM00388"/>
    </source>
</evidence>
<dbReference type="InterPro" id="IPR003661">
    <property type="entry name" value="HisK_dim/P_dom"/>
</dbReference>
<dbReference type="SUPFAM" id="SSF47384">
    <property type="entry name" value="Homodimeric domain of signal transducing histidine kinase"/>
    <property type="match status" value="1"/>
</dbReference>
<evidence type="ECO:0000313" key="5">
    <source>
        <dbReference type="Proteomes" id="UP000271925"/>
    </source>
</evidence>
<name>A0A3P1BVA3_9BACT</name>
<protein>
    <recommendedName>
        <fullName evidence="2">histidine kinase</fullName>
        <ecNumber evidence="2">2.7.13.3</ecNumber>
    </recommendedName>
</protein>
<dbReference type="GO" id="GO:0000155">
    <property type="term" value="F:phosphorelay sensor kinase activity"/>
    <property type="evidence" value="ECO:0007669"/>
    <property type="project" value="InterPro"/>
</dbReference>
<dbReference type="EMBL" id="RQJO01000008">
    <property type="protein sequence ID" value="RRB04806.1"/>
    <property type="molecule type" value="Genomic_DNA"/>
</dbReference>
<dbReference type="CDD" id="cd00082">
    <property type="entry name" value="HisKA"/>
    <property type="match status" value="1"/>
</dbReference>
<feature type="domain" description="Signal transduction histidine kinase dimerisation/phosphoacceptor" evidence="3">
    <location>
        <begin position="130"/>
        <end position="195"/>
    </location>
</feature>
<dbReference type="AlphaFoldDB" id="A0A3P1BVA3"/>
<evidence type="ECO:0000256" key="2">
    <source>
        <dbReference type="ARBA" id="ARBA00012438"/>
    </source>
</evidence>
<dbReference type="SMART" id="SM00388">
    <property type="entry name" value="HisKA"/>
    <property type="match status" value="1"/>
</dbReference>
<keyword evidence="5" id="KW-1185">Reference proteome</keyword>
<dbReference type="RefSeq" id="WP_124875896.1">
    <property type="nucleotide sequence ID" value="NZ_RQJO01000008.1"/>
</dbReference>
<dbReference type="InterPro" id="IPR036097">
    <property type="entry name" value="HisK_dim/P_sf"/>
</dbReference>
<organism evidence="4 5">
    <name type="scientific">Larkinella rosea</name>
    <dbReference type="NCBI Taxonomy" id="2025312"/>
    <lineage>
        <taxon>Bacteria</taxon>
        <taxon>Pseudomonadati</taxon>
        <taxon>Bacteroidota</taxon>
        <taxon>Cytophagia</taxon>
        <taxon>Cytophagales</taxon>
        <taxon>Spirosomataceae</taxon>
        <taxon>Larkinella</taxon>
    </lineage>
</organism>
<evidence type="ECO:0000313" key="4">
    <source>
        <dbReference type="EMBL" id="RRB04806.1"/>
    </source>
</evidence>
<reference evidence="4 5" key="1">
    <citation type="submission" date="2018-11" db="EMBL/GenBank/DDBJ databases">
        <authorList>
            <person name="Zhou Z."/>
            <person name="Wang G."/>
        </authorList>
    </citation>
    <scope>NUCLEOTIDE SEQUENCE [LARGE SCALE GENOMIC DNA]</scope>
    <source>
        <strain evidence="4 5">KCTC52004</strain>
    </source>
</reference>
<proteinExistence type="predicted"/>
<comment type="caution">
    <text evidence="4">The sequence shown here is derived from an EMBL/GenBank/DDBJ whole genome shotgun (WGS) entry which is preliminary data.</text>
</comment>
<dbReference type="Pfam" id="PF00512">
    <property type="entry name" value="HisKA"/>
    <property type="match status" value="1"/>
</dbReference>
<evidence type="ECO:0000256" key="1">
    <source>
        <dbReference type="ARBA" id="ARBA00000085"/>
    </source>
</evidence>
<accession>A0A3P1BVA3</accession>